<gene>
    <name evidence="2" type="ORF">FHS37_007280</name>
</gene>
<dbReference type="AlphaFoldDB" id="A0A7W7PXS1"/>
<reference evidence="2 3" key="1">
    <citation type="submission" date="2020-08" db="EMBL/GenBank/DDBJ databases">
        <title>Genomic Encyclopedia of Type Strains, Phase III (KMG-III): the genomes of soil and plant-associated and newly described type strains.</title>
        <authorList>
            <person name="Whitman W."/>
        </authorList>
    </citation>
    <scope>NUCLEOTIDE SEQUENCE [LARGE SCALE GENOMIC DNA]</scope>
    <source>
        <strain evidence="2 3">CECT 3273</strain>
    </source>
</reference>
<dbReference type="EMBL" id="JACHJI010000024">
    <property type="protein sequence ID" value="MBB4903183.1"/>
    <property type="molecule type" value="Genomic_DNA"/>
</dbReference>
<proteinExistence type="predicted"/>
<dbReference type="RefSeq" id="WP_311136978.1">
    <property type="nucleotide sequence ID" value="NZ_JACHJI010000024.1"/>
</dbReference>
<evidence type="ECO:0000313" key="2">
    <source>
        <dbReference type="EMBL" id="MBB4903183.1"/>
    </source>
</evidence>
<sequence length="273" mass="30735">MVALGAAWADGWVIVSLAYQVTRKLLSVPAVFLRRQATKDAELLVLRQENAVLRRQLAGPVRYEPADRLWFAALSSLIPRRRWTEVFWMTPGTVPARHRRLVARRWNDSKRRNRPGRPPTAQTAKGLVLRPAEEKPRRGCHRIQGEPVRLGHQIGASTLWQILTSARVDPALRRSGPTWREFLTAQADGIITCDFAHIDLVDLHRVYAPAFLEQVLSRWLTGWDGLRVDRAGGGCSWGARRRRTRAIGTRSRSSPTACGCASASRCPTARSRN</sequence>
<protein>
    <recommendedName>
        <fullName evidence="4">Integrase</fullName>
    </recommendedName>
</protein>
<keyword evidence="3" id="KW-1185">Reference proteome</keyword>
<dbReference type="Proteomes" id="UP000579523">
    <property type="component" value="Unassembled WGS sequence"/>
</dbReference>
<organism evidence="2 3">
    <name type="scientific">Streptomyces griseomycini</name>
    <dbReference type="NCBI Taxonomy" id="66895"/>
    <lineage>
        <taxon>Bacteria</taxon>
        <taxon>Bacillati</taxon>
        <taxon>Actinomycetota</taxon>
        <taxon>Actinomycetes</taxon>
        <taxon>Kitasatosporales</taxon>
        <taxon>Streptomycetaceae</taxon>
        <taxon>Streptomyces</taxon>
    </lineage>
</organism>
<evidence type="ECO:0000313" key="3">
    <source>
        <dbReference type="Proteomes" id="UP000579523"/>
    </source>
</evidence>
<feature type="region of interest" description="Disordered" evidence="1">
    <location>
        <begin position="105"/>
        <end position="125"/>
    </location>
</feature>
<accession>A0A7W7PXS1</accession>
<name>A0A7W7PXS1_9ACTN</name>
<evidence type="ECO:0000256" key="1">
    <source>
        <dbReference type="SAM" id="MobiDB-lite"/>
    </source>
</evidence>
<evidence type="ECO:0008006" key="4">
    <source>
        <dbReference type="Google" id="ProtNLM"/>
    </source>
</evidence>
<comment type="caution">
    <text evidence="2">The sequence shown here is derived from an EMBL/GenBank/DDBJ whole genome shotgun (WGS) entry which is preliminary data.</text>
</comment>